<reference evidence="1 2" key="2">
    <citation type="journal article" date="2022" name="Mol. Ecol. Resour.">
        <title>The genomes of chicory, endive, great burdock and yacon provide insights into Asteraceae paleo-polyploidization history and plant inulin production.</title>
        <authorList>
            <person name="Fan W."/>
            <person name="Wang S."/>
            <person name="Wang H."/>
            <person name="Wang A."/>
            <person name="Jiang F."/>
            <person name="Liu H."/>
            <person name="Zhao H."/>
            <person name="Xu D."/>
            <person name="Zhang Y."/>
        </authorList>
    </citation>
    <scope>NUCLEOTIDE SEQUENCE [LARGE SCALE GENOMIC DNA]</scope>
    <source>
        <strain evidence="2">cv. Punajuju</strain>
        <tissue evidence="1">Leaves</tissue>
    </source>
</reference>
<proteinExistence type="predicted"/>
<reference evidence="2" key="1">
    <citation type="journal article" date="2022" name="Mol. Ecol. Resour.">
        <title>The genomes of chicory, endive, great burdock and yacon provide insights into Asteraceae palaeo-polyploidization history and plant inulin production.</title>
        <authorList>
            <person name="Fan W."/>
            <person name="Wang S."/>
            <person name="Wang H."/>
            <person name="Wang A."/>
            <person name="Jiang F."/>
            <person name="Liu H."/>
            <person name="Zhao H."/>
            <person name="Xu D."/>
            <person name="Zhang Y."/>
        </authorList>
    </citation>
    <scope>NUCLEOTIDE SEQUENCE [LARGE SCALE GENOMIC DNA]</scope>
    <source>
        <strain evidence="2">cv. Punajuju</strain>
    </source>
</reference>
<evidence type="ECO:0000313" key="2">
    <source>
        <dbReference type="Proteomes" id="UP001055811"/>
    </source>
</evidence>
<comment type="caution">
    <text evidence="1">The sequence shown here is derived from an EMBL/GenBank/DDBJ whole genome shotgun (WGS) entry which is preliminary data.</text>
</comment>
<name>A0ACB9GF47_CICIN</name>
<accession>A0ACB9GF47</accession>
<evidence type="ECO:0000313" key="1">
    <source>
        <dbReference type="EMBL" id="KAI3782055.1"/>
    </source>
</evidence>
<dbReference type="EMBL" id="CM042010">
    <property type="protein sequence ID" value="KAI3782055.1"/>
    <property type="molecule type" value="Genomic_DNA"/>
</dbReference>
<sequence length="90" mass="10567">MSALLLQSDNDMVKETIISRTMFNTTLIKSNTLMLNHDEIDVCWDKKKRFHKDFKMEIIFSEKDATASTVPVDLSCFEEEGLERMHHSHY</sequence>
<protein>
    <submittedName>
        <fullName evidence="1">Uncharacterized protein</fullName>
    </submittedName>
</protein>
<gene>
    <name evidence="1" type="ORF">L2E82_12087</name>
</gene>
<dbReference type="Proteomes" id="UP001055811">
    <property type="component" value="Linkage Group LG02"/>
</dbReference>
<keyword evidence="2" id="KW-1185">Reference proteome</keyword>
<organism evidence="1 2">
    <name type="scientific">Cichorium intybus</name>
    <name type="common">Chicory</name>
    <dbReference type="NCBI Taxonomy" id="13427"/>
    <lineage>
        <taxon>Eukaryota</taxon>
        <taxon>Viridiplantae</taxon>
        <taxon>Streptophyta</taxon>
        <taxon>Embryophyta</taxon>
        <taxon>Tracheophyta</taxon>
        <taxon>Spermatophyta</taxon>
        <taxon>Magnoliopsida</taxon>
        <taxon>eudicotyledons</taxon>
        <taxon>Gunneridae</taxon>
        <taxon>Pentapetalae</taxon>
        <taxon>asterids</taxon>
        <taxon>campanulids</taxon>
        <taxon>Asterales</taxon>
        <taxon>Asteraceae</taxon>
        <taxon>Cichorioideae</taxon>
        <taxon>Cichorieae</taxon>
        <taxon>Cichoriinae</taxon>
        <taxon>Cichorium</taxon>
    </lineage>
</organism>